<gene>
    <name evidence="13" type="ORF">OSB1V03_LOCUS13438</name>
</gene>
<feature type="active site" description="Schiff-base intermediate with substrate" evidence="9">
    <location>
        <position position="206"/>
    </location>
</feature>
<keyword evidence="14" id="KW-1185">Reference proteome</keyword>
<dbReference type="SMART" id="SM01004">
    <property type="entry name" value="ALAD"/>
    <property type="match status" value="1"/>
</dbReference>
<evidence type="ECO:0000256" key="8">
    <source>
        <dbReference type="ARBA" id="ARBA00047651"/>
    </source>
</evidence>
<dbReference type="OrthoDB" id="1530at2759"/>
<evidence type="ECO:0000256" key="3">
    <source>
        <dbReference type="ARBA" id="ARBA00023133"/>
    </source>
</evidence>
<reference evidence="13" key="1">
    <citation type="submission" date="2020-11" db="EMBL/GenBank/DDBJ databases">
        <authorList>
            <person name="Tran Van P."/>
        </authorList>
    </citation>
    <scope>NUCLEOTIDE SEQUENCE</scope>
</reference>
<name>A0A7R9L2Z9_9ACAR</name>
<evidence type="ECO:0000256" key="4">
    <source>
        <dbReference type="ARBA" id="ARBA00023239"/>
    </source>
</evidence>
<dbReference type="EMBL" id="OC866593">
    <property type="protein sequence ID" value="CAD7633039.1"/>
    <property type="molecule type" value="Genomic_DNA"/>
</dbReference>
<dbReference type="PRINTS" id="PR00144">
    <property type="entry name" value="DALDHYDRTASE"/>
</dbReference>
<organism evidence="13">
    <name type="scientific">Medioppia subpectinata</name>
    <dbReference type="NCBI Taxonomy" id="1979941"/>
    <lineage>
        <taxon>Eukaryota</taxon>
        <taxon>Metazoa</taxon>
        <taxon>Ecdysozoa</taxon>
        <taxon>Arthropoda</taxon>
        <taxon>Chelicerata</taxon>
        <taxon>Arachnida</taxon>
        <taxon>Acari</taxon>
        <taxon>Acariformes</taxon>
        <taxon>Sarcoptiformes</taxon>
        <taxon>Oribatida</taxon>
        <taxon>Brachypylina</taxon>
        <taxon>Oppioidea</taxon>
        <taxon>Oppiidae</taxon>
        <taxon>Medioppia</taxon>
    </lineage>
</organism>
<comment type="subunit">
    <text evidence="7">Homooctamer; active form. Homohexamer; low activity form.</text>
</comment>
<evidence type="ECO:0000313" key="13">
    <source>
        <dbReference type="EMBL" id="CAD7633039.1"/>
    </source>
</evidence>
<dbReference type="PROSITE" id="PS00169">
    <property type="entry name" value="D_ALA_DEHYDRATASE"/>
    <property type="match status" value="1"/>
</dbReference>
<dbReference type="SUPFAM" id="SSF51569">
    <property type="entry name" value="Aldolase"/>
    <property type="match status" value="1"/>
</dbReference>
<keyword evidence="4 11" id="KW-0456">Lyase</keyword>
<feature type="active site" description="Schiff-base intermediate with substrate" evidence="9">
    <location>
        <position position="259"/>
    </location>
</feature>
<evidence type="ECO:0000256" key="2">
    <source>
        <dbReference type="ARBA" id="ARBA00008055"/>
    </source>
</evidence>
<dbReference type="InterPro" id="IPR013785">
    <property type="entry name" value="Aldolase_TIM"/>
</dbReference>
<protein>
    <recommendedName>
        <fullName evidence="11">Delta-aminolevulinic acid dehydratase</fullName>
        <ecNumber evidence="11">4.2.1.24</ecNumber>
    </recommendedName>
</protein>
<feature type="non-terminal residue" evidence="13">
    <location>
        <position position="337"/>
    </location>
</feature>
<evidence type="ECO:0000256" key="11">
    <source>
        <dbReference type="RuleBase" id="RU000515"/>
    </source>
</evidence>
<feature type="binding site" evidence="10">
    <location>
        <position position="216"/>
    </location>
    <ligand>
        <name>5-aminolevulinate</name>
        <dbReference type="ChEBI" id="CHEBI:356416"/>
        <label>1</label>
    </ligand>
</feature>
<accession>A0A7R9L2Z9</accession>
<comment type="catalytic activity">
    <reaction evidence="8 11">
        <text>2 5-aminolevulinate = porphobilinogen + 2 H2O + H(+)</text>
        <dbReference type="Rhea" id="RHEA:24064"/>
        <dbReference type="ChEBI" id="CHEBI:15377"/>
        <dbReference type="ChEBI" id="CHEBI:15378"/>
        <dbReference type="ChEBI" id="CHEBI:58126"/>
        <dbReference type="ChEBI" id="CHEBI:356416"/>
        <dbReference type="EC" id="4.2.1.24"/>
    </reaction>
</comment>
<dbReference type="PIRSF" id="PIRSF001415">
    <property type="entry name" value="Porphbilin_synth"/>
    <property type="match status" value="1"/>
</dbReference>
<keyword evidence="5 11" id="KW-0627">Porphyrin biosynthesis</keyword>
<evidence type="ECO:0000256" key="7">
    <source>
        <dbReference type="ARBA" id="ARBA00025861"/>
    </source>
</evidence>
<dbReference type="Pfam" id="PF00490">
    <property type="entry name" value="ALAD"/>
    <property type="match status" value="1"/>
</dbReference>
<comment type="similarity">
    <text evidence="2 12">Belongs to the ALAD family.</text>
</comment>
<dbReference type="GO" id="GO:0004655">
    <property type="term" value="F:porphobilinogen synthase activity"/>
    <property type="evidence" value="ECO:0007669"/>
    <property type="project" value="UniProtKB-EC"/>
</dbReference>
<evidence type="ECO:0000256" key="6">
    <source>
        <dbReference type="ARBA" id="ARBA00025628"/>
    </source>
</evidence>
<sequence length="337" mass="37517">MANNTSTVKLNHFLHSSQSHAVLREWQSRGSTHFSPADFVLPLFIINGDDENEDIESLPGVSRMGINVCVEYLRPLVTEYRLRSVLLFPVMKGTDKQIAHAFDATRNPVLRLIPILRQQFPDLLVVCDVCLCTFSPEGHCCVFTADHKMDNSASIAKIAAIATKYAEVGAHVVAPSDMMDIRISAIRNALNEKGFDTVSILSYSAKFQSCFYGPFRDAAGSAPKFGDRRAYQLPIGSKGLALRAVERDIEEGCDMVMVKPGLPYLDLISQINSRFPDFPIAVYNVSGEYSMIMTAAKHGVFDLKQSVFETMTSFKRSGANIIITYFTPNLLKWIKED</sequence>
<dbReference type="GO" id="GO:0008270">
    <property type="term" value="F:zinc ion binding"/>
    <property type="evidence" value="ECO:0007669"/>
    <property type="project" value="TreeGrafter"/>
</dbReference>
<proteinExistence type="inferred from homology"/>
<dbReference type="Gene3D" id="3.20.20.70">
    <property type="entry name" value="Aldolase class I"/>
    <property type="match status" value="1"/>
</dbReference>
<dbReference type="AlphaFoldDB" id="A0A7R9L2Z9"/>
<feature type="binding site" evidence="10">
    <location>
        <position position="228"/>
    </location>
    <ligand>
        <name>5-aminolevulinate</name>
        <dbReference type="ChEBI" id="CHEBI:356416"/>
        <label>1</label>
    </ligand>
</feature>
<evidence type="ECO:0000256" key="12">
    <source>
        <dbReference type="RuleBase" id="RU004161"/>
    </source>
</evidence>
<dbReference type="InterPro" id="IPR030656">
    <property type="entry name" value="ALAD_AS"/>
</dbReference>
<dbReference type="GO" id="GO:0006782">
    <property type="term" value="P:protoporphyrinogen IX biosynthetic process"/>
    <property type="evidence" value="ECO:0007669"/>
    <property type="project" value="UniProtKB-UniPathway"/>
</dbReference>
<dbReference type="NCBIfam" id="NF006762">
    <property type="entry name" value="PRK09283.1"/>
    <property type="match status" value="1"/>
</dbReference>
<comment type="pathway">
    <text evidence="1">Porphyrin-containing compound metabolism; protoporphyrin-IX biosynthesis; coproporphyrinogen-III from 5-aminolevulinate: step 1/4.</text>
</comment>
<keyword evidence="3" id="KW-0350">Heme biosynthesis</keyword>
<dbReference type="EMBL" id="CAJPIZ010012018">
    <property type="protein sequence ID" value="CAG2113469.1"/>
    <property type="molecule type" value="Genomic_DNA"/>
</dbReference>
<evidence type="ECO:0000256" key="1">
    <source>
        <dbReference type="ARBA" id="ARBA00004694"/>
    </source>
</evidence>
<evidence type="ECO:0000313" key="14">
    <source>
        <dbReference type="Proteomes" id="UP000759131"/>
    </source>
</evidence>
<feature type="binding site" evidence="10">
    <location>
        <position position="286"/>
    </location>
    <ligand>
        <name>5-aminolevulinate</name>
        <dbReference type="ChEBI" id="CHEBI:356416"/>
        <label>2</label>
    </ligand>
</feature>
<dbReference type="EC" id="4.2.1.24" evidence="11"/>
<dbReference type="UniPathway" id="UPA00251">
    <property type="reaction ID" value="UER00318"/>
</dbReference>
<feature type="binding site" evidence="10">
    <location>
        <position position="325"/>
    </location>
    <ligand>
        <name>5-aminolevulinate</name>
        <dbReference type="ChEBI" id="CHEBI:356416"/>
        <label>2</label>
    </ligand>
</feature>
<dbReference type="GO" id="GO:0005829">
    <property type="term" value="C:cytosol"/>
    <property type="evidence" value="ECO:0007669"/>
    <property type="project" value="TreeGrafter"/>
</dbReference>
<evidence type="ECO:0000256" key="5">
    <source>
        <dbReference type="ARBA" id="ARBA00023244"/>
    </source>
</evidence>
<dbReference type="Proteomes" id="UP000759131">
    <property type="component" value="Unassembled WGS sequence"/>
</dbReference>
<evidence type="ECO:0000256" key="9">
    <source>
        <dbReference type="PIRSR" id="PIRSR001415-1"/>
    </source>
</evidence>
<dbReference type="PANTHER" id="PTHR11458:SF0">
    <property type="entry name" value="DELTA-AMINOLEVULINIC ACID DEHYDRATASE"/>
    <property type="match status" value="1"/>
</dbReference>
<evidence type="ECO:0000256" key="10">
    <source>
        <dbReference type="PIRSR" id="PIRSR001415-2"/>
    </source>
</evidence>
<comment type="function">
    <text evidence="6">Catalyzes an early step in the biosynthesis of tetrapyrroles. Binds two molecules of 5-aminolevulinate per subunit, each at a distinct site, and catalyzes their condensation to form porphobilinogen.</text>
</comment>
<dbReference type="PANTHER" id="PTHR11458">
    <property type="entry name" value="DELTA-AMINOLEVULINIC ACID DEHYDRATASE"/>
    <property type="match status" value="1"/>
</dbReference>
<dbReference type="InterPro" id="IPR001731">
    <property type="entry name" value="ALAD"/>
</dbReference>